<dbReference type="InterPro" id="IPR011094">
    <property type="entry name" value="Uncharacterised_LppY/LpqO"/>
</dbReference>
<dbReference type="EMBL" id="VBPA01000231">
    <property type="protein sequence ID" value="TMQ70148.1"/>
    <property type="molecule type" value="Genomic_DNA"/>
</dbReference>
<proteinExistence type="predicted"/>
<organism evidence="2 3">
    <name type="scientific">Eiseniibacteriota bacterium</name>
    <dbReference type="NCBI Taxonomy" id="2212470"/>
    <lineage>
        <taxon>Bacteria</taxon>
        <taxon>Candidatus Eiseniibacteriota</taxon>
    </lineage>
</organism>
<keyword evidence="1" id="KW-0732">Signal</keyword>
<dbReference type="AlphaFoldDB" id="A0A538U2P4"/>
<evidence type="ECO:0000256" key="1">
    <source>
        <dbReference type="SAM" id="SignalP"/>
    </source>
</evidence>
<evidence type="ECO:0000313" key="2">
    <source>
        <dbReference type="EMBL" id="TMQ70148.1"/>
    </source>
</evidence>
<feature type="signal peptide" evidence="1">
    <location>
        <begin position="1"/>
        <end position="20"/>
    </location>
</feature>
<protein>
    <submittedName>
        <fullName evidence="2">DUF1259 domain-containing protein</fullName>
    </submittedName>
</protein>
<feature type="chain" id="PRO_5021805572" evidence="1">
    <location>
        <begin position="21"/>
        <end position="308"/>
    </location>
</feature>
<name>A0A538U2P4_UNCEI</name>
<reference evidence="2 3" key="1">
    <citation type="journal article" date="2019" name="Nat. Microbiol.">
        <title>Mediterranean grassland soil C-N compound turnover is dependent on rainfall and depth, and is mediated by genomically divergent microorganisms.</title>
        <authorList>
            <person name="Diamond S."/>
            <person name="Andeer P.F."/>
            <person name="Li Z."/>
            <person name="Crits-Christoph A."/>
            <person name="Burstein D."/>
            <person name="Anantharaman K."/>
            <person name="Lane K.R."/>
            <person name="Thomas B.C."/>
            <person name="Pan C."/>
            <person name="Northen T.R."/>
            <person name="Banfield J.F."/>
        </authorList>
    </citation>
    <scope>NUCLEOTIDE SEQUENCE [LARGE SCALE GENOMIC DNA]</scope>
    <source>
        <strain evidence="2">WS_10</strain>
    </source>
</reference>
<comment type="caution">
    <text evidence="2">The sequence shown here is derived from an EMBL/GenBank/DDBJ whole genome shotgun (WGS) entry which is preliminary data.</text>
</comment>
<gene>
    <name evidence="2" type="ORF">E6K80_09520</name>
</gene>
<dbReference type="Pfam" id="PF07485">
    <property type="entry name" value="DUF1529"/>
    <property type="match status" value="2"/>
</dbReference>
<dbReference type="Proteomes" id="UP000319836">
    <property type="component" value="Unassembled WGS sequence"/>
</dbReference>
<accession>A0A538U2P4</accession>
<sequence>MKAIVMILVAWVAAGTGVLAAAPTTPERGSAWESVSRILKTPDVFASGYHRFNLPRRDLTLRLGDVTVAPELALGAWLGFGGEPDDAMLMGDLVLTPRELGPALAELAIRKISVTAIHNHLVGEEPRLVYVHVHAQGKAVDLATRLDRVLALTGTPRPVAKAVPKPLAIDTAAVFHALGRSGKANGTVAQVSYVLVPGTVTMHGHAVIPALGYGSPVNLQMVSPARAVATGDFAVPGNEVEPLLLALARHHIVATALHTHMIGESPSVYFIHFWADGAPSAVTTGLRAAVDATRGDEHPRPGRRRNEP</sequence>
<evidence type="ECO:0000313" key="3">
    <source>
        <dbReference type="Proteomes" id="UP000319836"/>
    </source>
</evidence>